<comment type="caution">
    <text evidence="3">The sequence shown here is derived from an EMBL/GenBank/DDBJ whole genome shotgun (WGS) entry which is preliminary data.</text>
</comment>
<gene>
    <name evidence="3" type="ORF">CTKZ_30020</name>
</gene>
<dbReference type="Pfam" id="PF07963">
    <property type="entry name" value="N_methyl"/>
    <property type="match status" value="1"/>
</dbReference>
<evidence type="ECO:0000256" key="1">
    <source>
        <dbReference type="SAM" id="MobiDB-lite"/>
    </source>
</evidence>
<sequence>MRVLRERLRRSQDQGRDTGMTLVELIVAMGIFTIVIAVFMGAMVTMSKNTARAAATSRAGDELRVAFQRLDKQVRYADAINFPGAGSGGKQYVEFRIPAVAAPSGVVTCVQWRWDPTARTLAMRTWPQGGTVPAFVPMVRSALQSVDRTTSPPTPIPVFVMTPANSEHPRQALDVAISVNVNANAKVQSTSSSFIARNSTTDSDGNADSDANGVSDRPACNVAGLRP</sequence>
<feature type="compositionally biased region" description="Polar residues" evidence="1">
    <location>
        <begin position="190"/>
        <end position="206"/>
    </location>
</feature>
<keyword evidence="2" id="KW-0812">Transmembrane</keyword>
<feature type="transmembrane region" description="Helical" evidence="2">
    <location>
        <begin position="21"/>
        <end position="44"/>
    </location>
</feature>
<dbReference type="InterPro" id="IPR045584">
    <property type="entry name" value="Pilin-like"/>
</dbReference>
<dbReference type="EMBL" id="BHYL01000283">
    <property type="protein sequence ID" value="GCD21440.1"/>
    <property type="molecule type" value="Genomic_DNA"/>
</dbReference>
<organism evidence="3 4">
    <name type="scientific">Cellulomonas algicola</name>
    <dbReference type="NCBI Taxonomy" id="2071633"/>
    <lineage>
        <taxon>Bacteria</taxon>
        <taxon>Bacillati</taxon>
        <taxon>Actinomycetota</taxon>
        <taxon>Actinomycetes</taxon>
        <taxon>Micrococcales</taxon>
        <taxon>Cellulomonadaceae</taxon>
        <taxon>Cellulomonas</taxon>
    </lineage>
</organism>
<evidence type="ECO:0000313" key="3">
    <source>
        <dbReference type="EMBL" id="GCD21440.1"/>
    </source>
</evidence>
<keyword evidence="2" id="KW-0472">Membrane</keyword>
<dbReference type="PROSITE" id="PS00409">
    <property type="entry name" value="PROKAR_NTER_METHYL"/>
    <property type="match status" value="1"/>
</dbReference>
<dbReference type="NCBIfam" id="TIGR02532">
    <property type="entry name" value="IV_pilin_GFxxxE"/>
    <property type="match status" value="1"/>
</dbReference>
<accession>A0A401V3E1</accession>
<keyword evidence="2" id="KW-1133">Transmembrane helix</keyword>
<protein>
    <recommendedName>
        <fullName evidence="5">Prepilin-type N-terminal cleavage/methylation domain-containing protein</fullName>
    </recommendedName>
</protein>
<evidence type="ECO:0000256" key="2">
    <source>
        <dbReference type="SAM" id="Phobius"/>
    </source>
</evidence>
<dbReference type="Proteomes" id="UP000288246">
    <property type="component" value="Unassembled WGS sequence"/>
</dbReference>
<keyword evidence="4" id="KW-1185">Reference proteome</keyword>
<evidence type="ECO:0008006" key="5">
    <source>
        <dbReference type="Google" id="ProtNLM"/>
    </source>
</evidence>
<dbReference type="AlphaFoldDB" id="A0A401V3E1"/>
<proteinExistence type="predicted"/>
<dbReference type="SUPFAM" id="SSF54523">
    <property type="entry name" value="Pili subunits"/>
    <property type="match status" value="1"/>
</dbReference>
<name>A0A401V3E1_9CELL</name>
<evidence type="ECO:0000313" key="4">
    <source>
        <dbReference type="Proteomes" id="UP000288246"/>
    </source>
</evidence>
<dbReference type="OrthoDB" id="5119659at2"/>
<dbReference type="InterPro" id="IPR012902">
    <property type="entry name" value="N_methyl_site"/>
</dbReference>
<dbReference type="RefSeq" id="WP_160142922.1">
    <property type="nucleotide sequence ID" value="NZ_BHYL01000283.1"/>
</dbReference>
<reference evidence="3 4" key="1">
    <citation type="submission" date="2018-11" db="EMBL/GenBank/DDBJ databases">
        <title>Draft genome sequence of Cellulomonas takizawaensis strain TKZ-21.</title>
        <authorList>
            <person name="Yamamura H."/>
            <person name="Hayashi T."/>
            <person name="Hamada M."/>
            <person name="Serisawa Y."/>
            <person name="Matsuyama K."/>
            <person name="Nakagawa Y."/>
            <person name="Otoguro M."/>
            <person name="Yanagida F."/>
            <person name="Hayakawa M."/>
        </authorList>
    </citation>
    <scope>NUCLEOTIDE SEQUENCE [LARGE SCALE GENOMIC DNA]</scope>
    <source>
        <strain evidence="3 4">TKZ-21</strain>
    </source>
</reference>
<feature type="region of interest" description="Disordered" evidence="1">
    <location>
        <begin position="190"/>
        <end position="227"/>
    </location>
</feature>